<keyword evidence="1" id="KW-0812">Transmembrane</keyword>
<evidence type="ECO:0000313" key="2">
    <source>
        <dbReference type="EMBL" id="MFC5713651.1"/>
    </source>
</evidence>
<proteinExistence type="predicted"/>
<dbReference type="RefSeq" id="WP_385941691.1">
    <property type="nucleotide sequence ID" value="NZ_JBHSOZ010000005.1"/>
</dbReference>
<dbReference type="Proteomes" id="UP001596142">
    <property type="component" value="Unassembled WGS sequence"/>
</dbReference>
<keyword evidence="1" id="KW-0472">Membrane</keyword>
<dbReference type="EMBL" id="JBHSOZ010000005">
    <property type="protein sequence ID" value="MFC5713651.1"/>
    <property type="molecule type" value="Genomic_DNA"/>
</dbReference>
<evidence type="ECO:0000313" key="3">
    <source>
        <dbReference type="Proteomes" id="UP001596142"/>
    </source>
</evidence>
<accession>A0ABW0YQD6</accession>
<feature type="transmembrane region" description="Helical" evidence="1">
    <location>
        <begin position="62"/>
        <end position="80"/>
    </location>
</feature>
<gene>
    <name evidence="2" type="ORF">ACFPU1_12730</name>
</gene>
<name>A0ABW0YQD6_9BACI</name>
<organism evidence="2 3">
    <name type="scientific">Thalassorhabdus alkalitolerans</name>
    <dbReference type="NCBI Taxonomy" id="2282697"/>
    <lineage>
        <taxon>Bacteria</taxon>
        <taxon>Bacillati</taxon>
        <taxon>Bacillota</taxon>
        <taxon>Bacilli</taxon>
        <taxon>Bacillales</taxon>
        <taxon>Bacillaceae</taxon>
        <taxon>Thalassorhabdus</taxon>
    </lineage>
</organism>
<reference evidence="3" key="1">
    <citation type="journal article" date="2019" name="Int. J. Syst. Evol. Microbiol.">
        <title>The Global Catalogue of Microorganisms (GCM) 10K type strain sequencing project: providing services to taxonomists for standard genome sequencing and annotation.</title>
        <authorList>
            <consortium name="The Broad Institute Genomics Platform"/>
            <consortium name="The Broad Institute Genome Sequencing Center for Infectious Disease"/>
            <person name="Wu L."/>
            <person name="Ma J."/>
        </authorList>
    </citation>
    <scope>NUCLEOTIDE SEQUENCE [LARGE SCALE GENOMIC DNA]</scope>
    <source>
        <strain evidence="3">CECT 7184</strain>
    </source>
</reference>
<keyword evidence="3" id="KW-1185">Reference proteome</keyword>
<comment type="caution">
    <text evidence="2">The sequence shown here is derived from an EMBL/GenBank/DDBJ whole genome shotgun (WGS) entry which is preliminary data.</text>
</comment>
<feature type="transmembrane region" description="Helical" evidence="1">
    <location>
        <begin position="92"/>
        <end position="115"/>
    </location>
</feature>
<keyword evidence="1" id="KW-1133">Transmembrane helix</keyword>
<evidence type="ECO:0000256" key="1">
    <source>
        <dbReference type="SAM" id="Phobius"/>
    </source>
</evidence>
<feature type="transmembrane region" description="Helical" evidence="1">
    <location>
        <begin position="121"/>
        <end position="141"/>
    </location>
</feature>
<protein>
    <submittedName>
        <fullName evidence="2">Uncharacterized protein</fullName>
    </submittedName>
</protein>
<feature type="transmembrane region" description="Helical" evidence="1">
    <location>
        <begin position="25"/>
        <end position="42"/>
    </location>
</feature>
<sequence>MAVNIIIGFLLPWVFGSYLYNKDKYLMVTTIPLCVLIAFVINTKGTRYWLLKPRIKEKQYRTIYPLNLGYFPVVASFMIYCAQKRAWPRMIWITLFTLLSATAEIAALMAGKLLYKNGWNIYKTLLTYFLPYCFVVIYYDFVKMLRVITQHSQQKKKNVRECEGNTGSKGAYV</sequence>